<evidence type="ECO:0000313" key="5">
    <source>
        <dbReference type="Proteomes" id="UP000551709"/>
    </source>
</evidence>
<keyword evidence="3" id="KW-0808">Transferase</keyword>
<organism evidence="4 5">
    <name type="scientific">Bradyrhizobium barranii subsp. apii</name>
    <dbReference type="NCBI Taxonomy" id="2819348"/>
    <lineage>
        <taxon>Bacteria</taxon>
        <taxon>Pseudomonadati</taxon>
        <taxon>Pseudomonadota</taxon>
        <taxon>Alphaproteobacteria</taxon>
        <taxon>Hyphomicrobiales</taxon>
        <taxon>Nitrobacteraceae</taxon>
        <taxon>Bradyrhizobium</taxon>
        <taxon>Bradyrhizobium barranii</taxon>
    </lineage>
</organism>
<dbReference type="CDD" id="cd04196">
    <property type="entry name" value="GT_2_like_d"/>
    <property type="match status" value="1"/>
</dbReference>
<dbReference type="GO" id="GO:0016757">
    <property type="term" value="F:glycosyltransferase activity"/>
    <property type="evidence" value="ECO:0007669"/>
    <property type="project" value="UniProtKB-KW"/>
</dbReference>
<dbReference type="AlphaFoldDB" id="A0A8T5VKX1"/>
<sequence>MQSAILAGIRGVFIRDLKNKMDSLRDDRVYFQRRRSDGCERLNQESSQLPLASPKVVILLATRNGAPFIQEQIDSYKAQTYRNWDLLVSDDGSTDDTIQIIEEFAKQVPQRVVVRRGPQMGFWQNFASLVRSDDIDGDLFAYSDQDDVWFPEKLAKAVSWFEARPSDRPALYFTRTELIEESGAPIGFSPLFLREPTFQNALVQNIGGGNTMVFNRAARLALLATPAEVALVSHDWWTYQVVTGIGGVAHYDPWPSLRYRQHVENLVGANIGLRARLVRSFAFLGGRFAMWNEVNLNVLGSMRSLLTPHNALVLALYTQARLAASPKRLWLLWKSGVYRQSFLENLALFVGALFGRL</sequence>
<keyword evidence="2" id="KW-0328">Glycosyltransferase</keyword>
<dbReference type="InterPro" id="IPR029044">
    <property type="entry name" value="Nucleotide-diphossugar_trans"/>
</dbReference>
<protein>
    <submittedName>
        <fullName evidence="4">Glycosyltransferase family 2 protein</fullName>
    </submittedName>
</protein>
<gene>
    <name evidence="4" type="ORF">HAP41_0000016445</name>
</gene>
<dbReference type="Pfam" id="PF00535">
    <property type="entry name" value="Glycos_transf_2"/>
    <property type="match status" value="1"/>
</dbReference>
<evidence type="ECO:0000256" key="1">
    <source>
        <dbReference type="ARBA" id="ARBA00006739"/>
    </source>
</evidence>
<dbReference type="PANTHER" id="PTHR43685">
    <property type="entry name" value="GLYCOSYLTRANSFERASE"/>
    <property type="match status" value="1"/>
</dbReference>
<name>A0A8T5VKX1_9BRAD</name>
<dbReference type="InterPro" id="IPR001173">
    <property type="entry name" value="Glyco_trans_2-like"/>
</dbReference>
<dbReference type="PANTHER" id="PTHR43685:SF5">
    <property type="entry name" value="GLYCOSYLTRANSFERASE EPSE-RELATED"/>
    <property type="match status" value="1"/>
</dbReference>
<dbReference type="Gene3D" id="3.90.550.10">
    <property type="entry name" value="Spore Coat Polysaccharide Biosynthesis Protein SpsA, Chain A"/>
    <property type="match status" value="1"/>
</dbReference>
<dbReference type="Proteomes" id="UP000551709">
    <property type="component" value="Chromosome"/>
</dbReference>
<dbReference type="EMBL" id="CP096255">
    <property type="protein sequence ID" value="UPT90376.1"/>
    <property type="molecule type" value="Genomic_DNA"/>
</dbReference>
<evidence type="ECO:0000256" key="2">
    <source>
        <dbReference type="ARBA" id="ARBA00022676"/>
    </source>
</evidence>
<comment type="similarity">
    <text evidence="1">Belongs to the glycosyltransferase 2 family.</text>
</comment>
<dbReference type="SUPFAM" id="SSF53448">
    <property type="entry name" value="Nucleotide-diphospho-sugar transferases"/>
    <property type="match status" value="1"/>
</dbReference>
<dbReference type="RefSeq" id="WP_224580821.1">
    <property type="nucleotide sequence ID" value="NZ_CP096255.1"/>
</dbReference>
<reference evidence="4" key="1">
    <citation type="journal article" date="2017" name="Syst. Appl. Microbiol.">
        <title>Soybeans inoculated with root zone soils of Canadian native legumes harbour diverse and novel Bradyrhizobium spp. that possess agricultural potential.</title>
        <authorList>
            <person name="Bromfield E.S.P."/>
            <person name="Cloutier S."/>
            <person name="Tambong J.T."/>
            <person name="Tran Thi T.V."/>
        </authorList>
    </citation>
    <scope>NUCLEOTIDE SEQUENCE</scope>
    <source>
        <strain evidence="4">1S5</strain>
    </source>
</reference>
<evidence type="ECO:0000256" key="3">
    <source>
        <dbReference type="ARBA" id="ARBA00022679"/>
    </source>
</evidence>
<reference evidence="4" key="2">
    <citation type="submission" date="2022-04" db="EMBL/GenBank/DDBJ databases">
        <authorList>
            <person name="Bromfield E.S.P."/>
            <person name="Cloutier S."/>
        </authorList>
    </citation>
    <scope>NUCLEOTIDE SEQUENCE</scope>
    <source>
        <strain evidence="4">1S5</strain>
    </source>
</reference>
<evidence type="ECO:0000313" key="4">
    <source>
        <dbReference type="EMBL" id="UPT90376.1"/>
    </source>
</evidence>
<proteinExistence type="inferred from homology"/>
<accession>A0A8T5VKX1</accession>
<dbReference type="InterPro" id="IPR050834">
    <property type="entry name" value="Glycosyltransf_2"/>
</dbReference>